<name>A0A8T0J6G0_CERPU</name>
<evidence type="ECO:0000256" key="1">
    <source>
        <dbReference type="SAM" id="MobiDB-lite"/>
    </source>
</evidence>
<sequence length="92" mass="10253">MYMLRGDICSYSPFQIVSFGVSEDLLDLAGFGELLYYTAREGPTIPPFGYSTLPSQDCISASNNKGNDKIPKEPRNPENWNTFTVGISRSHK</sequence>
<reference evidence="2" key="1">
    <citation type="submission" date="2020-06" db="EMBL/GenBank/DDBJ databases">
        <title>WGS assembly of Ceratodon purpureus strain R40.</title>
        <authorList>
            <person name="Carey S.B."/>
            <person name="Jenkins J."/>
            <person name="Shu S."/>
            <person name="Lovell J.T."/>
            <person name="Sreedasyam A."/>
            <person name="Maumus F."/>
            <person name="Tiley G.P."/>
            <person name="Fernandez-Pozo N."/>
            <person name="Barry K."/>
            <person name="Chen C."/>
            <person name="Wang M."/>
            <person name="Lipzen A."/>
            <person name="Daum C."/>
            <person name="Saski C.A."/>
            <person name="Payton A.C."/>
            <person name="Mcbreen J.C."/>
            <person name="Conrad R.E."/>
            <person name="Kollar L.M."/>
            <person name="Olsson S."/>
            <person name="Huttunen S."/>
            <person name="Landis J.B."/>
            <person name="Wickett N.J."/>
            <person name="Johnson M.G."/>
            <person name="Rensing S.A."/>
            <person name="Grimwood J."/>
            <person name="Schmutz J."/>
            <person name="Mcdaniel S.F."/>
        </authorList>
    </citation>
    <scope>NUCLEOTIDE SEQUENCE</scope>
    <source>
        <strain evidence="2">R40</strain>
    </source>
</reference>
<keyword evidence="3" id="KW-1185">Reference proteome</keyword>
<feature type="region of interest" description="Disordered" evidence="1">
    <location>
        <begin position="61"/>
        <end position="92"/>
    </location>
</feature>
<dbReference type="AlphaFoldDB" id="A0A8T0J6G0"/>
<dbReference type="Proteomes" id="UP000822688">
    <property type="component" value="Chromosome 1"/>
</dbReference>
<comment type="caution">
    <text evidence="2">The sequence shown here is derived from an EMBL/GenBank/DDBJ whole genome shotgun (WGS) entry which is preliminary data.</text>
</comment>
<proteinExistence type="predicted"/>
<feature type="compositionally biased region" description="Polar residues" evidence="1">
    <location>
        <begin position="78"/>
        <end position="92"/>
    </location>
</feature>
<dbReference type="EMBL" id="CM026421">
    <property type="protein sequence ID" value="KAG0591510.1"/>
    <property type="molecule type" value="Genomic_DNA"/>
</dbReference>
<protein>
    <submittedName>
        <fullName evidence="2">Uncharacterized protein</fullName>
    </submittedName>
</protein>
<organism evidence="2 3">
    <name type="scientific">Ceratodon purpureus</name>
    <name type="common">Fire moss</name>
    <name type="synonym">Dicranum purpureum</name>
    <dbReference type="NCBI Taxonomy" id="3225"/>
    <lineage>
        <taxon>Eukaryota</taxon>
        <taxon>Viridiplantae</taxon>
        <taxon>Streptophyta</taxon>
        <taxon>Embryophyta</taxon>
        <taxon>Bryophyta</taxon>
        <taxon>Bryophytina</taxon>
        <taxon>Bryopsida</taxon>
        <taxon>Dicranidae</taxon>
        <taxon>Pseudoditrichales</taxon>
        <taxon>Ditrichaceae</taxon>
        <taxon>Ceratodon</taxon>
    </lineage>
</organism>
<accession>A0A8T0J6G0</accession>
<evidence type="ECO:0000313" key="3">
    <source>
        <dbReference type="Proteomes" id="UP000822688"/>
    </source>
</evidence>
<evidence type="ECO:0000313" key="2">
    <source>
        <dbReference type="EMBL" id="KAG0591510.1"/>
    </source>
</evidence>
<gene>
    <name evidence="2" type="ORF">KC19_1G180000</name>
</gene>
<feature type="compositionally biased region" description="Basic and acidic residues" evidence="1">
    <location>
        <begin position="66"/>
        <end position="76"/>
    </location>
</feature>